<evidence type="ECO:0000256" key="6">
    <source>
        <dbReference type="RuleBase" id="RU004296"/>
    </source>
</evidence>
<evidence type="ECO:0000259" key="8">
    <source>
        <dbReference type="Pfam" id="PF00089"/>
    </source>
</evidence>
<dbReference type="InterPro" id="IPR008256">
    <property type="entry name" value="Peptidase_S1B"/>
</dbReference>
<dbReference type="InterPro" id="IPR043504">
    <property type="entry name" value="Peptidase_S1_PA_chymotrypsin"/>
</dbReference>
<keyword evidence="3" id="KW-0732">Signal</keyword>
<evidence type="ECO:0000256" key="2">
    <source>
        <dbReference type="ARBA" id="ARBA00022670"/>
    </source>
</evidence>
<dbReference type="EMBL" id="JAGTJQ010000005">
    <property type="protein sequence ID" value="KAH7031511.1"/>
    <property type="molecule type" value="Genomic_DNA"/>
</dbReference>
<dbReference type="SUPFAM" id="SSF50494">
    <property type="entry name" value="Trypsin-like serine proteases"/>
    <property type="match status" value="1"/>
</dbReference>
<evidence type="ECO:0000313" key="10">
    <source>
        <dbReference type="Proteomes" id="UP000756346"/>
    </source>
</evidence>
<keyword evidence="4 6" id="KW-0378">Hydrolase</keyword>
<evidence type="ECO:0000256" key="7">
    <source>
        <dbReference type="SAM" id="MobiDB-lite"/>
    </source>
</evidence>
<accession>A0A9P8Y731</accession>
<keyword evidence="10" id="KW-1185">Reference proteome</keyword>
<dbReference type="PANTHER" id="PTHR15462">
    <property type="entry name" value="SERINE PROTEASE"/>
    <property type="match status" value="1"/>
</dbReference>
<dbReference type="AlphaFoldDB" id="A0A9P8Y731"/>
<dbReference type="GO" id="GO:0004252">
    <property type="term" value="F:serine-type endopeptidase activity"/>
    <property type="evidence" value="ECO:0007669"/>
    <property type="project" value="InterPro"/>
</dbReference>
<dbReference type="Gene3D" id="2.40.10.10">
    <property type="entry name" value="Trypsin-like serine proteases"/>
    <property type="match status" value="2"/>
</dbReference>
<dbReference type="InterPro" id="IPR050966">
    <property type="entry name" value="Glutamyl_endopeptidase"/>
</dbReference>
<evidence type="ECO:0000256" key="5">
    <source>
        <dbReference type="ARBA" id="ARBA00022825"/>
    </source>
</evidence>
<comment type="caution">
    <text evidence="9">The sequence shown here is derived from an EMBL/GenBank/DDBJ whole genome shotgun (WGS) entry which is preliminary data.</text>
</comment>
<protein>
    <recommendedName>
        <fullName evidence="6">Serine protease</fullName>
        <ecNumber evidence="6">3.4.21.-</ecNumber>
    </recommendedName>
</protein>
<organism evidence="9 10">
    <name type="scientific">Microdochium trichocladiopsis</name>
    <dbReference type="NCBI Taxonomy" id="1682393"/>
    <lineage>
        <taxon>Eukaryota</taxon>
        <taxon>Fungi</taxon>
        <taxon>Dikarya</taxon>
        <taxon>Ascomycota</taxon>
        <taxon>Pezizomycotina</taxon>
        <taxon>Sordariomycetes</taxon>
        <taxon>Xylariomycetidae</taxon>
        <taxon>Xylariales</taxon>
        <taxon>Microdochiaceae</taxon>
        <taxon>Microdochium</taxon>
    </lineage>
</organism>
<comment type="similarity">
    <text evidence="1 6">Belongs to the peptidase S1B family.</text>
</comment>
<evidence type="ECO:0000256" key="3">
    <source>
        <dbReference type="ARBA" id="ARBA00022729"/>
    </source>
</evidence>
<feature type="domain" description="Peptidase S1" evidence="8">
    <location>
        <begin position="107"/>
        <end position="304"/>
    </location>
</feature>
<dbReference type="InterPro" id="IPR009003">
    <property type="entry name" value="Peptidase_S1_PA"/>
</dbReference>
<dbReference type="Pfam" id="PF00089">
    <property type="entry name" value="Trypsin"/>
    <property type="match status" value="1"/>
</dbReference>
<evidence type="ECO:0000313" key="9">
    <source>
        <dbReference type="EMBL" id="KAH7031511.1"/>
    </source>
</evidence>
<dbReference type="InterPro" id="IPR001254">
    <property type="entry name" value="Trypsin_dom"/>
</dbReference>
<sequence>MVRFSSVATGLGATATAVSGLVIRDAHETEVHNLMYFDPDAASSFTESDVQAETVHYDAAAMLAMGSLTAEASNHTDVELAERTIYGVDDRQDWTNSDYPYSAIGKVLLSNGGRCSGTLIGPRHVLTARHCTPKEGEAVSVRFAPFYYNGETRFPGSQVTTYIYYPGGNANTCEFGSDWAIHILQDRLGDQRGYFGARPMTSDMLNRDIYYNVSYYVFFPPIRVAPFKKTALTLTTQQFGYPGDRNNGERPVRSGGGRINSQESCSSEGPWWSNIDAQPGQSGGPVWEYPGTGGRYVQGVLTGTAATQSVVTSSQLMVNTIVAVRNDFP</sequence>
<keyword evidence="2 6" id="KW-0645">Protease</keyword>
<dbReference type="Proteomes" id="UP000756346">
    <property type="component" value="Unassembled WGS sequence"/>
</dbReference>
<dbReference type="RefSeq" id="XP_046013191.1">
    <property type="nucleotide sequence ID" value="XM_046156810.1"/>
</dbReference>
<keyword evidence="5 6" id="KW-0720">Serine protease</keyword>
<dbReference type="PRINTS" id="PR00839">
    <property type="entry name" value="V8PROTEASE"/>
</dbReference>
<gene>
    <name evidence="9" type="ORF">B0I36DRAFT_349580</name>
</gene>
<dbReference type="GO" id="GO:0006508">
    <property type="term" value="P:proteolysis"/>
    <property type="evidence" value="ECO:0007669"/>
    <property type="project" value="UniProtKB-KW"/>
</dbReference>
<dbReference type="OrthoDB" id="10037376at2759"/>
<dbReference type="GeneID" id="70186356"/>
<feature type="region of interest" description="Disordered" evidence="7">
    <location>
        <begin position="241"/>
        <end position="260"/>
    </location>
</feature>
<dbReference type="EC" id="3.4.21.-" evidence="6"/>
<evidence type="ECO:0000256" key="4">
    <source>
        <dbReference type="ARBA" id="ARBA00022801"/>
    </source>
</evidence>
<reference evidence="9" key="1">
    <citation type="journal article" date="2021" name="Nat. Commun.">
        <title>Genetic determinants of endophytism in the Arabidopsis root mycobiome.</title>
        <authorList>
            <person name="Mesny F."/>
            <person name="Miyauchi S."/>
            <person name="Thiergart T."/>
            <person name="Pickel B."/>
            <person name="Atanasova L."/>
            <person name="Karlsson M."/>
            <person name="Huettel B."/>
            <person name="Barry K.W."/>
            <person name="Haridas S."/>
            <person name="Chen C."/>
            <person name="Bauer D."/>
            <person name="Andreopoulos W."/>
            <person name="Pangilinan J."/>
            <person name="LaButti K."/>
            <person name="Riley R."/>
            <person name="Lipzen A."/>
            <person name="Clum A."/>
            <person name="Drula E."/>
            <person name="Henrissat B."/>
            <person name="Kohler A."/>
            <person name="Grigoriev I.V."/>
            <person name="Martin F.M."/>
            <person name="Hacquard S."/>
        </authorList>
    </citation>
    <scope>NUCLEOTIDE SEQUENCE</scope>
    <source>
        <strain evidence="9">MPI-CAGE-CH-0230</strain>
    </source>
</reference>
<dbReference type="PANTHER" id="PTHR15462:SF8">
    <property type="entry name" value="SERINE PROTEASE"/>
    <property type="match status" value="1"/>
</dbReference>
<evidence type="ECO:0000256" key="1">
    <source>
        <dbReference type="ARBA" id="ARBA00008764"/>
    </source>
</evidence>
<proteinExistence type="inferred from homology"/>
<name>A0A9P8Y731_9PEZI</name>